<dbReference type="GO" id="GO:0005634">
    <property type="term" value="C:nucleus"/>
    <property type="evidence" value="ECO:0007669"/>
    <property type="project" value="UniProtKB-SubCell"/>
</dbReference>
<dbReference type="OrthoDB" id="2687452at2759"/>
<evidence type="ECO:0000256" key="2">
    <source>
        <dbReference type="ARBA" id="ARBA00022723"/>
    </source>
</evidence>
<evidence type="ECO:0000313" key="10">
    <source>
        <dbReference type="EMBL" id="PMD59646.1"/>
    </source>
</evidence>
<sequence length="421" mass="47738">MSDEFEEYIDWSKGDLLDACNDPAIGGMDLGSRRFLVTPDFVMQDFSQDLRPGLLHDMPQSNLATFEHSNVGHTLKPSRVLCQFSSANALEESDDRNSFRNASQVQPPSVPNANGQMPQGNGSNTRDRGVSPCRDCGESFPYSDRKDGHARSFNHGAWSCKEIGCDRTFVTFAERDAHARRPHTSGHGRIWTPTPNDCVECMETLPKKADLLRHAKEAQHRPYGCECGALFSRLDVLNRHLESFGSEDPKYPCKYCKLHRGPDGFRRLDHLNQHIRNYHHLDTGDDAITPSSRIKYVFPVCSHPDCPQYRDEAFKQLPRKAQAVDKPFHSQSAYTKHMRDEHNECTFPCGVAGCSRTGRRGYFREKDLLNHRRQEHPDAPKYTVTKREIRLRCTEPGCDMLSDPSSIGRHLRGIHGEGLTS</sequence>
<evidence type="ECO:0000256" key="6">
    <source>
        <dbReference type="ARBA" id="ARBA00023163"/>
    </source>
</evidence>
<keyword evidence="6" id="KW-0804">Transcription</keyword>
<accession>A0A2J6T9E8</accession>
<evidence type="ECO:0000256" key="8">
    <source>
        <dbReference type="SAM" id="MobiDB-lite"/>
    </source>
</evidence>
<keyword evidence="5" id="KW-0805">Transcription regulation</keyword>
<dbReference type="GeneID" id="36591224"/>
<evidence type="ECO:0000256" key="4">
    <source>
        <dbReference type="ARBA" id="ARBA00022833"/>
    </source>
</evidence>
<evidence type="ECO:0000256" key="5">
    <source>
        <dbReference type="ARBA" id="ARBA00023015"/>
    </source>
</evidence>
<comment type="subcellular location">
    <subcellularLocation>
        <location evidence="1">Nucleus</location>
    </subcellularLocation>
</comment>
<keyword evidence="3" id="KW-0863">Zinc-finger</keyword>
<dbReference type="EMBL" id="KZ613813">
    <property type="protein sequence ID" value="PMD59646.1"/>
    <property type="molecule type" value="Genomic_DNA"/>
</dbReference>
<name>A0A2J6T9E8_9HELO</name>
<evidence type="ECO:0000256" key="3">
    <source>
        <dbReference type="ARBA" id="ARBA00022771"/>
    </source>
</evidence>
<dbReference type="PANTHER" id="PTHR46179:SF13">
    <property type="entry name" value="C2H2-TYPE DOMAIN-CONTAINING PROTEIN"/>
    <property type="match status" value="1"/>
</dbReference>
<dbReference type="SMART" id="SM00355">
    <property type="entry name" value="ZnF_C2H2"/>
    <property type="match status" value="7"/>
</dbReference>
<keyword evidence="7" id="KW-0539">Nucleus</keyword>
<proteinExistence type="predicted"/>
<feature type="domain" description="C2H2-type" evidence="9">
    <location>
        <begin position="160"/>
        <end position="183"/>
    </location>
</feature>
<evidence type="ECO:0000256" key="1">
    <source>
        <dbReference type="ARBA" id="ARBA00004123"/>
    </source>
</evidence>
<keyword evidence="2" id="KW-0479">Metal-binding</keyword>
<gene>
    <name evidence="10" type="ORF">K444DRAFT_630047</name>
</gene>
<dbReference type="GO" id="GO:0006357">
    <property type="term" value="P:regulation of transcription by RNA polymerase II"/>
    <property type="evidence" value="ECO:0007669"/>
    <property type="project" value="TreeGrafter"/>
</dbReference>
<protein>
    <recommendedName>
        <fullName evidence="9">C2H2-type domain-containing protein</fullName>
    </recommendedName>
</protein>
<feature type="domain" description="C2H2-type" evidence="9">
    <location>
        <begin position="198"/>
        <end position="220"/>
    </location>
</feature>
<evidence type="ECO:0000259" key="9">
    <source>
        <dbReference type="PROSITE" id="PS00028"/>
    </source>
</evidence>
<feature type="compositionally biased region" description="Polar residues" evidence="8">
    <location>
        <begin position="99"/>
        <end position="124"/>
    </location>
</feature>
<dbReference type="Gene3D" id="3.30.160.60">
    <property type="entry name" value="Classic Zinc Finger"/>
    <property type="match status" value="1"/>
</dbReference>
<dbReference type="Proteomes" id="UP000235371">
    <property type="component" value="Unassembled WGS sequence"/>
</dbReference>
<dbReference type="GO" id="GO:0008270">
    <property type="term" value="F:zinc ion binding"/>
    <property type="evidence" value="ECO:0007669"/>
    <property type="project" value="UniProtKB-KW"/>
</dbReference>
<keyword evidence="11" id="KW-1185">Reference proteome</keyword>
<dbReference type="PANTHER" id="PTHR46179">
    <property type="entry name" value="ZINC FINGER PROTEIN"/>
    <property type="match status" value="1"/>
</dbReference>
<dbReference type="InParanoid" id="A0A2J6T9E8"/>
<dbReference type="RefSeq" id="XP_024736550.1">
    <property type="nucleotide sequence ID" value="XM_024883147.1"/>
</dbReference>
<evidence type="ECO:0000313" key="11">
    <source>
        <dbReference type="Proteomes" id="UP000235371"/>
    </source>
</evidence>
<organism evidence="10 11">
    <name type="scientific">Hyaloscypha bicolor E</name>
    <dbReference type="NCBI Taxonomy" id="1095630"/>
    <lineage>
        <taxon>Eukaryota</taxon>
        <taxon>Fungi</taxon>
        <taxon>Dikarya</taxon>
        <taxon>Ascomycota</taxon>
        <taxon>Pezizomycotina</taxon>
        <taxon>Leotiomycetes</taxon>
        <taxon>Helotiales</taxon>
        <taxon>Hyaloscyphaceae</taxon>
        <taxon>Hyaloscypha</taxon>
        <taxon>Hyaloscypha bicolor</taxon>
    </lineage>
</organism>
<dbReference type="STRING" id="1095630.A0A2J6T9E8"/>
<dbReference type="InterPro" id="IPR013087">
    <property type="entry name" value="Znf_C2H2_type"/>
</dbReference>
<feature type="region of interest" description="Disordered" evidence="8">
    <location>
        <begin position="93"/>
        <end position="132"/>
    </location>
</feature>
<dbReference type="AlphaFoldDB" id="A0A2J6T9E8"/>
<reference evidence="10 11" key="1">
    <citation type="submission" date="2016-04" db="EMBL/GenBank/DDBJ databases">
        <title>A degradative enzymes factory behind the ericoid mycorrhizal symbiosis.</title>
        <authorList>
            <consortium name="DOE Joint Genome Institute"/>
            <person name="Martino E."/>
            <person name="Morin E."/>
            <person name="Grelet G."/>
            <person name="Kuo A."/>
            <person name="Kohler A."/>
            <person name="Daghino S."/>
            <person name="Barry K."/>
            <person name="Choi C."/>
            <person name="Cichocki N."/>
            <person name="Clum A."/>
            <person name="Copeland A."/>
            <person name="Hainaut M."/>
            <person name="Haridas S."/>
            <person name="Labutti K."/>
            <person name="Lindquist E."/>
            <person name="Lipzen A."/>
            <person name="Khouja H.-R."/>
            <person name="Murat C."/>
            <person name="Ohm R."/>
            <person name="Olson A."/>
            <person name="Spatafora J."/>
            <person name="Veneault-Fourrey C."/>
            <person name="Henrissat B."/>
            <person name="Grigoriev I."/>
            <person name="Martin F."/>
            <person name="Perotto S."/>
        </authorList>
    </citation>
    <scope>NUCLEOTIDE SEQUENCE [LARGE SCALE GENOMIC DNA]</scope>
    <source>
        <strain evidence="10 11">E</strain>
    </source>
</reference>
<keyword evidence="4" id="KW-0862">Zinc</keyword>
<dbReference type="PROSITE" id="PS00028">
    <property type="entry name" value="ZINC_FINGER_C2H2_1"/>
    <property type="match status" value="2"/>
</dbReference>
<evidence type="ECO:0000256" key="7">
    <source>
        <dbReference type="ARBA" id="ARBA00023242"/>
    </source>
</evidence>
<dbReference type="InterPro" id="IPR051061">
    <property type="entry name" value="Zinc_finger_trans_reg"/>
</dbReference>